<reference evidence="3 4" key="1">
    <citation type="journal article" name="Front. Microbiol.">
        <title>Sugar Metabolism of the First Thermophilic Planctomycete Thermogutta terrifontis: Comparative Genomic and Transcriptomic Approaches.</title>
        <authorList>
            <person name="Elcheninov A.G."/>
            <person name="Menzel P."/>
            <person name="Gudbergsdottir S.R."/>
            <person name="Slesarev A.I."/>
            <person name="Kadnikov V.V."/>
            <person name="Krogh A."/>
            <person name="Bonch-Osmolovskaya E.A."/>
            <person name="Peng X."/>
            <person name="Kublanov I.V."/>
        </authorList>
    </citation>
    <scope>NUCLEOTIDE SEQUENCE [LARGE SCALE GENOMIC DNA]</scope>
    <source>
        <strain evidence="3 4">R1</strain>
    </source>
</reference>
<proteinExistence type="predicted"/>
<dbReference type="KEGG" id="ttf:THTE_1714"/>
<sequence>MVTPQTGTPAHVAFPRTGVKRSVAPGRGGQPPDQENDQTEDLGDTLLYYAQPWLISAIVHMILLIILALIVIPQFFHREVDLTAEIYAEKLGDQLEFDSPFAGNDPEKVEEPLLTPPDLNRVENPFAAPPPAEIIPEGVTSTSDLQATVIGYALKGRDEGAKEALLAAYGGTATTEAAVALGLAWLARQQRKDGSWSLVGPYPNGAQDENPEAATAMALLAFQGAGITHKRGKFRENVARGWDWLLQQQDADGNFFHEGAFNHRFYTQGQCTIALCEIYGMTRDDRFREPALRAVDYLIRSQSSEGGWRYSPNADSDVSVTGWIVMALQSARMAGLEVPADVFRKVTRFLDRIALEGGSKYPYQKGREATLAMTAEALLMRQFLGWSRDDDRLIKGVTWITEPANLINFERDRDVYYWYYATQVCHHMEGDYWKKWNSVMRQLLPENQVKTGREAGSWDPLKPSRDAWANEGGRLYVTCLSIYCLEVYYRHLPLYSSGALRLISSTSPAPPAAAPSQPAAPSQ</sequence>
<organism evidence="3 4">
    <name type="scientific">Thermogutta terrifontis</name>
    <dbReference type="NCBI Taxonomy" id="1331910"/>
    <lineage>
        <taxon>Bacteria</taxon>
        <taxon>Pseudomonadati</taxon>
        <taxon>Planctomycetota</taxon>
        <taxon>Planctomycetia</taxon>
        <taxon>Pirellulales</taxon>
        <taxon>Thermoguttaceae</taxon>
        <taxon>Thermogutta</taxon>
    </lineage>
</organism>
<feature type="region of interest" description="Disordered" evidence="1">
    <location>
        <begin position="1"/>
        <end position="39"/>
    </location>
</feature>
<evidence type="ECO:0000313" key="4">
    <source>
        <dbReference type="Proteomes" id="UP000215086"/>
    </source>
</evidence>
<keyword evidence="2" id="KW-1133">Transmembrane helix</keyword>
<feature type="transmembrane region" description="Helical" evidence="2">
    <location>
        <begin position="53"/>
        <end position="72"/>
    </location>
</feature>
<evidence type="ECO:0008006" key="5">
    <source>
        <dbReference type="Google" id="ProtNLM"/>
    </source>
</evidence>
<keyword evidence="4" id="KW-1185">Reference proteome</keyword>
<evidence type="ECO:0000256" key="1">
    <source>
        <dbReference type="SAM" id="MobiDB-lite"/>
    </source>
</evidence>
<accession>A0A286RED3</accession>
<dbReference type="AlphaFoldDB" id="A0A286RED3"/>
<evidence type="ECO:0000313" key="3">
    <source>
        <dbReference type="EMBL" id="ASV74316.1"/>
    </source>
</evidence>
<dbReference type="Gene3D" id="1.50.10.20">
    <property type="match status" value="2"/>
</dbReference>
<gene>
    <name evidence="3" type="ORF">THTE_1714</name>
</gene>
<keyword evidence="2" id="KW-0472">Membrane</keyword>
<keyword evidence="2" id="KW-0812">Transmembrane</keyword>
<dbReference type="Proteomes" id="UP000215086">
    <property type="component" value="Chromosome"/>
</dbReference>
<evidence type="ECO:0000256" key="2">
    <source>
        <dbReference type="SAM" id="Phobius"/>
    </source>
</evidence>
<dbReference type="SUPFAM" id="SSF48239">
    <property type="entry name" value="Terpenoid cyclases/Protein prenyltransferases"/>
    <property type="match status" value="1"/>
</dbReference>
<name>A0A286RED3_9BACT</name>
<dbReference type="EMBL" id="CP018477">
    <property type="protein sequence ID" value="ASV74316.1"/>
    <property type="molecule type" value="Genomic_DNA"/>
</dbReference>
<protein>
    <recommendedName>
        <fullName evidence="5">Squalene--hopene cyclase</fullName>
    </recommendedName>
</protein>
<dbReference type="InterPro" id="IPR008930">
    <property type="entry name" value="Terpenoid_cyclase/PrenylTrfase"/>
</dbReference>
<dbReference type="CDD" id="cd00688">
    <property type="entry name" value="ISOPREN_C2_like"/>
    <property type="match status" value="1"/>
</dbReference>